<dbReference type="Pfam" id="PF09339">
    <property type="entry name" value="HTH_IclR"/>
    <property type="match status" value="1"/>
</dbReference>
<keyword evidence="3" id="KW-0804">Transcription</keyword>
<gene>
    <name evidence="6" type="ORF">SAMN04488544_2280</name>
</gene>
<dbReference type="Gene3D" id="3.30.450.40">
    <property type="match status" value="1"/>
</dbReference>
<dbReference type="Gene3D" id="1.10.10.10">
    <property type="entry name" value="Winged helix-like DNA-binding domain superfamily/Winged helix DNA-binding domain"/>
    <property type="match status" value="1"/>
</dbReference>
<dbReference type="GO" id="GO:0045892">
    <property type="term" value="P:negative regulation of DNA-templated transcription"/>
    <property type="evidence" value="ECO:0007669"/>
    <property type="project" value="TreeGrafter"/>
</dbReference>
<organism evidence="6 7">
    <name type="scientific">Microlunatus sagamiharensis</name>
    <dbReference type="NCBI Taxonomy" id="546874"/>
    <lineage>
        <taxon>Bacteria</taxon>
        <taxon>Bacillati</taxon>
        <taxon>Actinomycetota</taxon>
        <taxon>Actinomycetes</taxon>
        <taxon>Propionibacteriales</taxon>
        <taxon>Propionibacteriaceae</taxon>
        <taxon>Microlunatus</taxon>
    </lineage>
</organism>
<dbReference type="AlphaFoldDB" id="A0A1H2MLR2"/>
<dbReference type="InterPro" id="IPR014757">
    <property type="entry name" value="Tscrpt_reg_IclR_C"/>
</dbReference>
<evidence type="ECO:0000256" key="2">
    <source>
        <dbReference type="ARBA" id="ARBA00023125"/>
    </source>
</evidence>
<dbReference type="InterPro" id="IPR005471">
    <property type="entry name" value="Tscrpt_reg_IclR_N"/>
</dbReference>
<evidence type="ECO:0000259" key="5">
    <source>
        <dbReference type="PROSITE" id="PS51078"/>
    </source>
</evidence>
<dbReference type="EMBL" id="LT629799">
    <property type="protein sequence ID" value="SDU93918.1"/>
    <property type="molecule type" value="Genomic_DNA"/>
</dbReference>
<keyword evidence="1" id="KW-0805">Transcription regulation</keyword>
<keyword evidence="7" id="KW-1185">Reference proteome</keyword>
<dbReference type="Pfam" id="PF01614">
    <property type="entry name" value="IclR_C"/>
    <property type="match status" value="1"/>
</dbReference>
<protein>
    <submittedName>
        <fullName evidence="6">Transcriptional regulator, IclR family</fullName>
    </submittedName>
</protein>
<sequence>MTTKPATAEPRTSYIERTLRLLELVSTLPVQGRTATVIARAGDVPLSTAARLLSNLCAWGYLRADHQGWYVPGPRLVAMSVMVRSTLPALDQLEAAARRLTAEIGESVTVGQLVGDNLYIVARAESEHAVRAVNRLGEPISPSTSALGKAVMALVPPWRRLQLLDAAGETDPQAALAAVGPELELAAVQGYANDEEQFAPGLRCRAVAVLDADQVPYGGLSVGGPAARFTASIADSVVPLLQDAAEQLSLANPAHGPDRHQAS</sequence>
<dbReference type="InterPro" id="IPR050707">
    <property type="entry name" value="HTH_MetabolicPath_Reg"/>
</dbReference>
<dbReference type="PANTHER" id="PTHR30136:SF35">
    <property type="entry name" value="HTH-TYPE TRANSCRIPTIONAL REGULATOR RV1719"/>
    <property type="match status" value="1"/>
</dbReference>
<dbReference type="GO" id="GO:0003700">
    <property type="term" value="F:DNA-binding transcription factor activity"/>
    <property type="evidence" value="ECO:0007669"/>
    <property type="project" value="TreeGrafter"/>
</dbReference>
<dbReference type="Proteomes" id="UP000198825">
    <property type="component" value="Chromosome I"/>
</dbReference>
<evidence type="ECO:0000256" key="3">
    <source>
        <dbReference type="ARBA" id="ARBA00023163"/>
    </source>
</evidence>
<evidence type="ECO:0000259" key="4">
    <source>
        <dbReference type="PROSITE" id="PS51077"/>
    </source>
</evidence>
<dbReference type="InterPro" id="IPR036388">
    <property type="entry name" value="WH-like_DNA-bd_sf"/>
</dbReference>
<reference evidence="7" key="1">
    <citation type="submission" date="2016-10" db="EMBL/GenBank/DDBJ databases">
        <authorList>
            <person name="Varghese N."/>
            <person name="Submissions S."/>
        </authorList>
    </citation>
    <scope>NUCLEOTIDE SEQUENCE [LARGE SCALE GENOMIC DNA]</scope>
    <source>
        <strain evidence="7">DSM 21743</strain>
    </source>
</reference>
<dbReference type="InterPro" id="IPR029016">
    <property type="entry name" value="GAF-like_dom_sf"/>
</dbReference>
<keyword evidence="2" id="KW-0238">DNA-binding</keyword>
<name>A0A1H2MLR2_9ACTN</name>
<evidence type="ECO:0000256" key="1">
    <source>
        <dbReference type="ARBA" id="ARBA00023015"/>
    </source>
</evidence>
<dbReference type="PANTHER" id="PTHR30136">
    <property type="entry name" value="HELIX-TURN-HELIX TRANSCRIPTIONAL REGULATOR, ICLR FAMILY"/>
    <property type="match status" value="1"/>
</dbReference>
<dbReference type="PROSITE" id="PS51078">
    <property type="entry name" value="ICLR_ED"/>
    <property type="match status" value="1"/>
</dbReference>
<proteinExistence type="predicted"/>
<accession>A0A1H2MLR2</accession>
<dbReference type="STRING" id="546874.SAMN04488544_2280"/>
<dbReference type="SUPFAM" id="SSF55781">
    <property type="entry name" value="GAF domain-like"/>
    <property type="match status" value="1"/>
</dbReference>
<dbReference type="OrthoDB" id="4068713at2"/>
<evidence type="ECO:0000313" key="6">
    <source>
        <dbReference type="EMBL" id="SDU93918.1"/>
    </source>
</evidence>
<dbReference type="SUPFAM" id="SSF46785">
    <property type="entry name" value="Winged helix' DNA-binding domain"/>
    <property type="match status" value="1"/>
</dbReference>
<dbReference type="InterPro" id="IPR036390">
    <property type="entry name" value="WH_DNA-bd_sf"/>
</dbReference>
<dbReference type="SMART" id="SM00346">
    <property type="entry name" value="HTH_ICLR"/>
    <property type="match status" value="1"/>
</dbReference>
<dbReference type="GO" id="GO:0003677">
    <property type="term" value="F:DNA binding"/>
    <property type="evidence" value="ECO:0007669"/>
    <property type="project" value="UniProtKB-KW"/>
</dbReference>
<evidence type="ECO:0000313" key="7">
    <source>
        <dbReference type="Proteomes" id="UP000198825"/>
    </source>
</evidence>
<dbReference type="RefSeq" id="WP_091074514.1">
    <property type="nucleotide sequence ID" value="NZ_LT629799.1"/>
</dbReference>
<feature type="domain" description="IclR-ED" evidence="5">
    <location>
        <begin position="75"/>
        <end position="254"/>
    </location>
</feature>
<dbReference type="PROSITE" id="PS51077">
    <property type="entry name" value="HTH_ICLR"/>
    <property type="match status" value="1"/>
</dbReference>
<feature type="domain" description="HTH iclR-type" evidence="4">
    <location>
        <begin position="12"/>
        <end position="74"/>
    </location>
</feature>